<dbReference type="InterPro" id="IPR001102">
    <property type="entry name" value="Transglutaminase_N"/>
</dbReference>
<evidence type="ECO:0000256" key="3">
    <source>
        <dbReference type="ARBA" id="ARBA00022723"/>
    </source>
</evidence>
<keyword evidence="11" id="KW-1185">Reference proteome</keyword>
<dbReference type="GO" id="GO:0046872">
    <property type="term" value="F:metal ion binding"/>
    <property type="evidence" value="ECO:0007669"/>
    <property type="project" value="UniProtKB-KW"/>
</dbReference>
<name>A0A6P8P5F8_GEOSA</name>
<dbReference type="InterPro" id="IPR002931">
    <property type="entry name" value="Transglutaminase-like"/>
</dbReference>
<dbReference type="FunFam" id="2.60.40.10:FF:000278">
    <property type="entry name" value="Protein-glutamine gamma-glutamyltransferase 2"/>
    <property type="match status" value="1"/>
</dbReference>
<evidence type="ECO:0000256" key="8">
    <source>
        <dbReference type="PIRSR" id="PIRSR000459-1"/>
    </source>
</evidence>
<dbReference type="InterPro" id="IPR036985">
    <property type="entry name" value="Transglutaminase-like_sf"/>
</dbReference>
<dbReference type="GeneID" id="117345581"/>
<dbReference type="SUPFAM" id="SSF54001">
    <property type="entry name" value="Cysteine proteinases"/>
    <property type="match status" value="1"/>
</dbReference>
<reference evidence="12" key="1">
    <citation type="submission" date="2025-08" db="UniProtKB">
        <authorList>
            <consortium name="RefSeq"/>
        </authorList>
    </citation>
    <scope>IDENTIFICATION</scope>
</reference>
<accession>A0A6P8P5F8</accession>
<evidence type="ECO:0000256" key="4">
    <source>
        <dbReference type="ARBA" id="ARBA00022837"/>
    </source>
</evidence>
<dbReference type="SUPFAM" id="SSF49309">
    <property type="entry name" value="Transglutaminase, two C-terminal domains"/>
    <property type="match status" value="2"/>
</dbReference>
<dbReference type="Pfam" id="PF00868">
    <property type="entry name" value="Transglut_N"/>
    <property type="match status" value="1"/>
</dbReference>
<dbReference type="SUPFAM" id="SSF81296">
    <property type="entry name" value="E set domains"/>
    <property type="match status" value="1"/>
</dbReference>
<dbReference type="FunFam" id="2.60.40.10:FF:000171">
    <property type="entry name" value="protein-glutamine gamma-glutamyltransferase 6"/>
    <property type="match status" value="1"/>
</dbReference>
<keyword evidence="5" id="KW-0012">Acyltransferase</keyword>
<evidence type="ECO:0000256" key="1">
    <source>
        <dbReference type="ARBA" id="ARBA00005968"/>
    </source>
</evidence>
<dbReference type="InterPro" id="IPR014756">
    <property type="entry name" value="Ig_E-set"/>
</dbReference>
<proteinExistence type="inferred from homology"/>
<dbReference type="InParanoid" id="A0A6P8P5F8"/>
<keyword evidence="3 9" id="KW-0479">Metal-binding</keyword>
<dbReference type="InterPro" id="IPR036238">
    <property type="entry name" value="Transglutaminase_C_sf"/>
</dbReference>
<evidence type="ECO:0000259" key="10">
    <source>
        <dbReference type="SMART" id="SM00460"/>
    </source>
</evidence>
<dbReference type="RefSeq" id="XP_033770318.1">
    <property type="nucleotide sequence ID" value="XM_033914427.1"/>
</dbReference>
<dbReference type="Gene3D" id="3.90.260.10">
    <property type="entry name" value="Transglutaminase-like"/>
    <property type="match status" value="1"/>
</dbReference>
<dbReference type="InterPro" id="IPR013783">
    <property type="entry name" value="Ig-like_fold"/>
</dbReference>
<dbReference type="OrthoDB" id="437511at2759"/>
<comment type="catalytic activity">
    <reaction evidence="7">
        <text>L-glutaminyl-[protein] + L-lysyl-[protein] = [protein]-L-lysyl-N(6)-5-L-glutamyl-[protein] + NH4(+)</text>
        <dbReference type="Rhea" id="RHEA:54816"/>
        <dbReference type="Rhea" id="RHEA-COMP:9752"/>
        <dbReference type="Rhea" id="RHEA-COMP:10207"/>
        <dbReference type="Rhea" id="RHEA-COMP:14005"/>
        <dbReference type="ChEBI" id="CHEBI:28938"/>
        <dbReference type="ChEBI" id="CHEBI:29969"/>
        <dbReference type="ChEBI" id="CHEBI:30011"/>
        <dbReference type="ChEBI" id="CHEBI:138370"/>
        <dbReference type="EC" id="2.3.2.13"/>
    </reaction>
</comment>
<dbReference type="PIRSF" id="PIRSF000459">
    <property type="entry name" value="TGM_EBP42"/>
    <property type="match status" value="1"/>
</dbReference>
<sequence length="703" mass="78768">MADLQVTKTDFQIPLNKTAHHTTRYLGEKLIVRRGQDFKMLLSFNRALQPGECIEFTVETGPTPSKSYKTKAVFPLSSSESTSSWSAIHEASGSEDMDIILSSPADAVVGSYNLSLQVIPECKGQATSSELGKFILLFNPWYSGDDVYMADEDMKQEYVMNDNGIYFLGHENNIMSAEWNYNQFDRDILDICFAMLDKSINHRRDPAADHSKRNNPVYVSRVVCAMVNSRDDKGVLVDNWNGDYTDGIDPKEWSGSADILQKWYNEGFVPVKYGQCWIFAGLVCTVLRCLGIPVRIISTFNAAQDKDGNLTIDVFYDISGKRENVSGEGIWNVHIWNEAWFNRGDLGSSYNGWQAIDATPLKKSDGIYCCGPSSVTAIREGDVDLAYDTAFMFAKVNADYSIWIRNEDGSKTRVYNDAKQIGKFISTKAVGSDERMDVTSAYKYEEGSEIEREIFEKATSKLYEGDGMASTYKALAILRHRFSRKPSRGPLLSGEFKLEKSPLAGQDLSIILVLKNLTPENTDVEVHFNVSSTLYNGRRINDIWKDSKSIALEPEEEKQVPVTITYEEYAKYLHSDAMIGITAVCVVKETDEKILVEMDILLEKPSLSIKATKAAVLNKDIPVEIIIGNDPSEHLNNCRLSVEGSGLLDKSITLELPPLKPTQRARVQFDITPFKIGIWLLLATFTYDNFTVRASHSIVVKAA</sequence>
<evidence type="ECO:0000256" key="5">
    <source>
        <dbReference type="ARBA" id="ARBA00023315"/>
    </source>
</evidence>
<dbReference type="InterPro" id="IPR008958">
    <property type="entry name" value="Transglutaminase_C"/>
</dbReference>
<gene>
    <name evidence="12" type="primary">LOC117345581</name>
</gene>
<dbReference type="Proteomes" id="UP000515159">
    <property type="component" value="Chromosome 11"/>
</dbReference>
<dbReference type="InterPro" id="IPR050779">
    <property type="entry name" value="Transglutaminase"/>
</dbReference>
<evidence type="ECO:0000313" key="11">
    <source>
        <dbReference type="Proteomes" id="UP000515159"/>
    </source>
</evidence>
<keyword evidence="2" id="KW-0808">Transferase</keyword>
<evidence type="ECO:0000256" key="6">
    <source>
        <dbReference type="ARBA" id="ARBA00024222"/>
    </source>
</evidence>
<comment type="similarity">
    <text evidence="1">Belongs to the transglutaminase superfamily. Transglutaminase family.</text>
</comment>
<feature type="active site" evidence="8">
    <location>
        <position position="276"/>
    </location>
</feature>
<dbReference type="KEGG" id="gsh:117345581"/>
<protein>
    <recommendedName>
        <fullName evidence="6">protein-glutamine gamma-glutamyltransferase</fullName>
        <ecNumber evidence="6">2.3.2.13</ecNumber>
    </recommendedName>
</protein>
<feature type="domain" description="Transglutaminase-like" evidence="10">
    <location>
        <begin position="268"/>
        <end position="360"/>
    </location>
</feature>
<dbReference type="SMART" id="SM00460">
    <property type="entry name" value="TGc"/>
    <property type="match status" value="1"/>
</dbReference>
<feature type="binding site" evidence="9">
    <location>
        <position position="451"/>
    </location>
    <ligand>
        <name>Ca(2+)</name>
        <dbReference type="ChEBI" id="CHEBI:29108"/>
    </ligand>
</feature>
<dbReference type="FunFam" id="3.90.260.10:FF:000001">
    <property type="entry name" value="Protein-glutamine gamma-glutamyltransferase 2"/>
    <property type="match status" value="1"/>
</dbReference>
<keyword evidence="4 9" id="KW-0106">Calcium</keyword>
<dbReference type="GO" id="GO:0003810">
    <property type="term" value="F:protein-glutamine gamma-glutamyltransferase activity"/>
    <property type="evidence" value="ECO:0007669"/>
    <property type="project" value="UniProtKB-EC"/>
</dbReference>
<feature type="active site" evidence="8">
    <location>
        <position position="334"/>
    </location>
</feature>
<dbReference type="AlphaFoldDB" id="A0A6P8P5F8"/>
<dbReference type="Pfam" id="PF00927">
    <property type="entry name" value="Transglut_C"/>
    <property type="match status" value="2"/>
</dbReference>
<dbReference type="Gene3D" id="2.60.40.10">
    <property type="entry name" value="Immunoglobulins"/>
    <property type="match status" value="3"/>
</dbReference>
<evidence type="ECO:0000256" key="9">
    <source>
        <dbReference type="PIRSR" id="PIRSR000459-2"/>
    </source>
</evidence>
<comment type="cofactor">
    <cofactor evidence="9">
        <name>Ca(2+)</name>
        <dbReference type="ChEBI" id="CHEBI:29108"/>
    </cofactor>
    <text evidence="9">Binds 1 Ca(2+) ion per subunit.</text>
</comment>
<evidence type="ECO:0000256" key="2">
    <source>
        <dbReference type="ARBA" id="ARBA00022679"/>
    </source>
</evidence>
<dbReference type="PANTHER" id="PTHR11590:SF79">
    <property type="entry name" value="LOC100145475 PROTEIN"/>
    <property type="match status" value="1"/>
</dbReference>
<evidence type="ECO:0000256" key="7">
    <source>
        <dbReference type="ARBA" id="ARBA00051843"/>
    </source>
</evidence>
<organism evidence="11 12">
    <name type="scientific">Geotrypetes seraphini</name>
    <name type="common">Gaboon caecilian</name>
    <name type="synonym">Caecilia seraphini</name>
    <dbReference type="NCBI Taxonomy" id="260995"/>
    <lineage>
        <taxon>Eukaryota</taxon>
        <taxon>Metazoa</taxon>
        <taxon>Chordata</taxon>
        <taxon>Craniata</taxon>
        <taxon>Vertebrata</taxon>
        <taxon>Euteleostomi</taxon>
        <taxon>Amphibia</taxon>
        <taxon>Gymnophiona</taxon>
        <taxon>Geotrypetes</taxon>
    </lineage>
</organism>
<dbReference type="Pfam" id="PF01841">
    <property type="entry name" value="Transglut_core"/>
    <property type="match status" value="1"/>
</dbReference>
<dbReference type="EC" id="2.3.2.13" evidence="6"/>
<feature type="binding site" evidence="9">
    <location>
        <position position="397"/>
    </location>
    <ligand>
        <name>Ca(2+)</name>
        <dbReference type="ChEBI" id="CHEBI:29108"/>
    </ligand>
</feature>
<dbReference type="InterPro" id="IPR038765">
    <property type="entry name" value="Papain-like_cys_pep_sf"/>
</dbReference>
<evidence type="ECO:0000313" key="12">
    <source>
        <dbReference type="RefSeq" id="XP_033770318.1"/>
    </source>
</evidence>
<feature type="active site" evidence="8">
    <location>
        <position position="357"/>
    </location>
</feature>
<feature type="binding site" evidence="9">
    <location>
        <position position="399"/>
    </location>
    <ligand>
        <name>Ca(2+)</name>
        <dbReference type="ChEBI" id="CHEBI:29108"/>
    </ligand>
</feature>
<dbReference type="PANTHER" id="PTHR11590">
    <property type="entry name" value="PROTEIN-GLUTAMINE GAMMA-GLUTAMYLTRANSFERASE"/>
    <property type="match status" value="1"/>
</dbReference>
<dbReference type="InterPro" id="IPR023608">
    <property type="entry name" value="Transglutaminase_animal"/>
</dbReference>
<feature type="binding site" evidence="9">
    <location>
        <position position="446"/>
    </location>
    <ligand>
        <name>Ca(2+)</name>
        <dbReference type="ChEBI" id="CHEBI:29108"/>
    </ligand>
</feature>